<organism evidence="2 3">
    <name type="scientific">Novipirellula caenicola</name>
    <dbReference type="NCBI Taxonomy" id="1536901"/>
    <lineage>
        <taxon>Bacteria</taxon>
        <taxon>Pseudomonadati</taxon>
        <taxon>Planctomycetota</taxon>
        <taxon>Planctomycetia</taxon>
        <taxon>Pirellulales</taxon>
        <taxon>Pirellulaceae</taxon>
        <taxon>Novipirellula</taxon>
    </lineage>
</organism>
<feature type="transmembrane region" description="Helical" evidence="1">
    <location>
        <begin position="119"/>
        <end position="137"/>
    </location>
</feature>
<feature type="transmembrane region" description="Helical" evidence="1">
    <location>
        <begin position="96"/>
        <end position="113"/>
    </location>
</feature>
<reference evidence="2 3" key="1">
    <citation type="submission" date="2024-02" db="EMBL/GenBank/DDBJ databases">
        <title>Rhodopirellula caenicola NBRC 110016.</title>
        <authorList>
            <person name="Ichikawa N."/>
            <person name="Katano-Makiyama Y."/>
            <person name="Hidaka K."/>
        </authorList>
    </citation>
    <scope>NUCLEOTIDE SEQUENCE [LARGE SCALE GENOMIC DNA]</scope>
    <source>
        <strain evidence="2 3">NBRC 110016</strain>
    </source>
</reference>
<keyword evidence="1" id="KW-1133">Transmembrane helix</keyword>
<accession>A0ABP9W1E7</accession>
<name>A0ABP9W1E7_9BACT</name>
<keyword evidence="1" id="KW-0472">Membrane</keyword>
<protein>
    <submittedName>
        <fullName evidence="2">Uncharacterized protein</fullName>
    </submittedName>
</protein>
<keyword evidence="1" id="KW-0812">Transmembrane</keyword>
<evidence type="ECO:0000256" key="1">
    <source>
        <dbReference type="SAM" id="Phobius"/>
    </source>
</evidence>
<evidence type="ECO:0000313" key="2">
    <source>
        <dbReference type="EMBL" id="GAA5511201.1"/>
    </source>
</evidence>
<comment type="caution">
    <text evidence="2">The sequence shown here is derived from an EMBL/GenBank/DDBJ whole genome shotgun (WGS) entry which is preliminary data.</text>
</comment>
<keyword evidence="3" id="KW-1185">Reference proteome</keyword>
<gene>
    <name evidence="2" type="ORF">Rcae01_06717</name>
</gene>
<evidence type="ECO:0000313" key="3">
    <source>
        <dbReference type="Proteomes" id="UP001416858"/>
    </source>
</evidence>
<dbReference type="EMBL" id="BAABRO010000044">
    <property type="protein sequence ID" value="GAA5511201.1"/>
    <property type="molecule type" value="Genomic_DNA"/>
</dbReference>
<feature type="transmembrane region" description="Helical" evidence="1">
    <location>
        <begin position="30"/>
        <end position="52"/>
    </location>
</feature>
<sequence length="150" mass="16022">MNDANPYRPPSTPGHLVADGQLHAHPTARLASVVLIVLGLAFLSLTAISTLFWNLRPLVAPGNPSPAFSQTMRDLLSIAMLSLQVYAGFRSWHYRIPVLGCIATFVMCVVMTDTKAAPVFSPACLASVGVLIYTGWFRKTAALPVSPDGG</sequence>
<proteinExistence type="predicted"/>
<dbReference type="Proteomes" id="UP001416858">
    <property type="component" value="Unassembled WGS sequence"/>
</dbReference>